<dbReference type="GO" id="GO:0003724">
    <property type="term" value="F:RNA helicase activity"/>
    <property type="evidence" value="ECO:0007669"/>
    <property type="project" value="InterPro"/>
</dbReference>
<accession>A0A5C0SHU7</accession>
<dbReference type="PANTHER" id="PTHR47963">
    <property type="entry name" value="DEAD-BOX ATP-DEPENDENT RNA HELICASE 47, MITOCHONDRIAL"/>
    <property type="match status" value="1"/>
</dbReference>
<sequence>MSKLFKDYNFKDFILKNLEKNGIEQPSEIQSETFILTLKGKDVIGKARTGTGKTLAYLLPMIEKIDLSKKELQMLILAPSRELSLQIKREAERIIEGTEIHMEAIVEGMKLERQLEKLKKKPHIIVATPGRLVHIMSLKKIKLHNVKIIALDEVDQILEQGLQDKIFAVVKSTLKDRQLLSFSATMSDEARKILNQLMNDPVFVNLDHIKPIPSKIKHEYIVSKGPKKTETLVELLNVIKPKKSLIFINKNQNVDRFVRELKSLGFSVGGIQTRTKNQERQHLLTSFNKGKLKILVTTDLFTRGMDFQEVSHIFNMDLPLNKIDYLHRAGRTGRMNKEGVVMSIVRDREKFILYKMMKYLNIEVTPMHIMHGKLIPVKAIIQKKRKRRNKL</sequence>
<dbReference type="InterPro" id="IPR014014">
    <property type="entry name" value="RNA_helicase_DEAD_Q_motif"/>
</dbReference>
<dbReference type="RefSeq" id="WP_148809914.1">
    <property type="nucleotide sequence ID" value="NZ_CP042243.1"/>
</dbReference>
<dbReference type="Pfam" id="PF00271">
    <property type="entry name" value="Helicase_C"/>
    <property type="match status" value="1"/>
</dbReference>
<evidence type="ECO:0000313" key="9">
    <source>
        <dbReference type="EMBL" id="QEK12778.1"/>
    </source>
</evidence>
<dbReference type="PANTHER" id="PTHR47963:SF7">
    <property type="entry name" value="ATP-DEPENDENT RNA HELICASE YFML-RELATED"/>
    <property type="match status" value="1"/>
</dbReference>
<evidence type="ECO:0000259" key="8">
    <source>
        <dbReference type="PROSITE" id="PS51195"/>
    </source>
</evidence>
<reference evidence="9 10" key="1">
    <citation type="submission" date="2019-07" db="EMBL/GenBank/DDBJ databases">
        <title>Complete genome of Crassaminicella thermophila SY095.</title>
        <authorList>
            <person name="Li X."/>
        </authorList>
    </citation>
    <scope>NUCLEOTIDE SEQUENCE [LARGE SCALE GENOMIC DNA]</scope>
    <source>
        <strain evidence="9 10">SY095</strain>
    </source>
</reference>
<feature type="domain" description="Helicase ATP-binding" evidence="6">
    <location>
        <begin position="34"/>
        <end position="204"/>
    </location>
</feature>
<evidence type="ECO:0000259" key="7">
    <source>
        <dbReference type="PROSITE" id="PS51194"/>
    </source>
</evidence>
<proteinExistence type="predicted"/>
<feature type="domain" description="Helicase C-terminal" evidence="7">
    <location>
        <begin position="231"/>
        <end position="375"/>
    </location>
</feature>
<dbReference type="PROSITE" id="PS51195">
    <property type="entry name" value="Q_MOTIF"/>
    <property type="match status" value="1"/>
</dbReference>
<protein>
    <submittedName>
        <fullName evidence="9">DEAD/DEAH box helicase</fullName>
    </submittedName>
</protein>
<dbReference type="CDD" id="cd18787">
    <property type="entry name" value="SF2_C_DEAD"/>
    <property type="match status" value="1"/>
</dbReference>
<dbReference type="InterPro" id="IPR044742">
    <property type="entry name" value="DEAD/DEAH_RhlB"/>
</dbReference>
<evidence type="ECO:0000256" key="5">
    <source>
        <dbReference type="PROSITE-ProRule" id="PRU00552"/>
    </source>
</evidence>
<keyword evidence="2" id="KW-0378">Hydrolase</keyword>
<dbReference type="OrthoDB" id="9805696at2"/>
<dbReference type="Pfam" id="PF00270">
    <property type="entry name" value="DEAD"/>
    <property type="match status" value="1"/>
</dbReference>
<dbReference type="GO" id="GO:0005840">
    <property type="term" value="C:ribosome"/>
    <property type="evidence" value="ECO:0007669"/>
    <property type="project" value="TreeGrafter"/>
</dbReference>
<feature type="domain" description="DEAD-box RNA helicase Q" evidence="8">
    <location>
        <begin position="3"/>
        <end position="31"/>
    </location>
</feature>
<gene>
    <name evidence="9" type="ORF">FQB35_10810</name>
</gene>
<dbReference type="Gene3D" id="3.40.50.300">
    <property type="entry name" value="P-loop containing nucleotide triphosphate hydrolases"/>
    <property type="match status" value="2"/>
</dbReference>
<dbReference type="InterPro" id="IPR011545">
    <property type="entry name" value="DEAD/DEAH_box_helicase_dom"/>
</dbReference>
<dbReference type="PROSITE" id="PS51192">
    <property type="entry name" value="HELICASE_ATP_BIND_1"/>
    <property type="match status" value="1"/>
</dbReference>
<evidence type="ECO:0000313" key="10">
    <source>
        <dbReference type="Proteomes" id="UP000324646"/>
    </source>
</evidence>
<dbReference type="GO" id="GO:0005829">
    <property type="term" value="C:cytosol"/>
    <property type="evidence" value="ECO:0007669"/>
    <property type="project" value="TreeGrafter"/>
</dbReference>
<dbReference type="InterPro" id="IPR050547">
    <property type="entry name" value="DEAD_box_RNA_helicases"/>
</dbReference>
<dbReference type="PROSITE" id="PS51194">
    <property type="entry name" value="HELICASE_CTER"/>
    <property type="match status" value="1"/>
</dbReference>
<keyword evidence="4" id="KW-0067">ATP-binding</keyword>
<dbReference type="GO" id="GO:0009409">
    <property type="term" value="P:response to cold"/>
    <property type="evidence" value="ECO:0007669"/>
    <property type="project" value="TreeGrafter"/>
</dbReference>
<name>A0A5C0SHU7_CRATE</name>
<keyword evidence="3 9" id="KW-0347">Helicase</keyword>
<dbReference type="SMART" id="SM00490">
    <property type="entry name" value="HELICc"/>
    <property type="match status" value="1"/>
</dbReference>
<dbReference type="InterPro" id="IPR014001">
    <property type="entry name" value="Helicase_ATP-bd"/>
</dbReference>
<evidence type="ECO:0000256" key="3">
    <source>
        <dbReference type="ARBA" id="ARBA00022806"/>
    </source>
</evidence>
<keyword evidence="1" id="KW-0547">Nucleotide-binding</keyword>
<evidence type="ECO:0000259" key="6">
    <source>
        <dbReference type="PROSITE" id="PS51192"/>
    </source>
</evidence>
<dbReference type="InterPro" id="IPR001650">
    <property type="entry name" value="Helicase_C-like"/>
</dbReference>
<dbReference type="SMART" id="SM00487">
    <property type="entry name" value="DEXDc"/>
    <property type="match status" value="1"/>
</dbReference>
<keyword evidence="10" id="KW-1185">Reference proteome</keyword>
<dbReference type="InterPro" id="IPR027417">
    <property type="entry name" value="P-loop_NTPase"/>
</dbReference>
<dbReference type="AlphaFoldDB" id="A0A5C0SHU7"/>
<dbReference type="GO" id="GO:0005524">
    <property type="term" value="F:ATP binding"/>
    <property type="evidence" value="ECO:0007669"/>
    <property type="project" value="UniProtKB-KW"/>
</dbReference>
<dbReference type="KEGG" id="crs:FQB35_10810"/>
<organism evidence="9 10">
    <name type="scientific">Crassaminicella thermophila</name>
    <dbReference type="NCBI Taxonomy" id="2599308"/>
    <lineage>
        <taxon>Bacteria</taxon>
        <taxon>Bacillati</taxon>
        <taxon>Bacillota</taxon>
        <taxon>Clostridia</taxon>
        <taxon>Eubacteriales</taxon>
        <taxon>Clostridiaceae</taxon>
        <taxon>Crassaminicella</taxon>
    </lineage>
</organism>
<dbReference type="GO" id="GO:0033592">
    <property type="term" value="F:RNA strand annealing activity"/>
    <property type="evidence" value="ECO:0007669"/>
    <property type="project" value="TreeGrafter"/>
</dbReference>
<dbReference type="GO" id="GO:0016787">
    <property type="term" value="F:hydrolase activity"/>
    <property type="evidence" value="ECO:0007669"/>
    <property type="project" value="UniProtKB-KW"/>
</dbReference>
<evidence type="ECO:0000256" key="2">
    <source>
        <dbReference type="ARBA" id="ARBA00022801"/>
    </source>
</evidence>
<dbReference type="Proteomes" id="UP000324646">
    <property type="component" value="Chromosome"/>
</dbReference>
<feature type="short sequence motif" description="Q motif" evidence="5">
    <location>
        <begin position="3"/>
        <end position="31"/>
    </location>
</feature>
<dbReference type="EMBL" id="CP042243">
    <property type="protein sequence ID" value="QEK12778.1"/>
    <property type="molecule type" value="Genomic_DNA"/>
</dbReference>
<dbReference type="SUPFAM" id="SSF52540">
    <property type="entry name" value="P-loop containing nucleoside triphosphate hydrolases"/>
    <property type="match status" value="1"/>
</dbReference>
<evidence type="ECO:0000256" key="1">
    <source>
        <dbReference type="ARBA" id="ARBA00022741"/>
    </source>
</evidence>
<dbReference type="CDD" id="cd00268">
    <property type="entry name" value="DEADc"/>
    <property type="match status" value="1"/>
</dbReference>
<evidence type="ECO:0000256" key="4">
    <source>
        <dbReference type="ARBA" id="ARBA00022840"/>
    </source>
</evidence>